<gene>
    <name evidence="2" type="ORF">EJ04DRAFT_580790</name>
</gene>
<dbReference type="AlphaFoldDB" id="A0A9P4QPN9"/>
<dbReference type="Proteomes" id="UP000799444">
    <property type="component" value="Unassembled WGS sequence"/>
</dbReference>
<dbReference type="InterPro" id="IPR052729">
    <property type="entry name" value="Acyl/Acetyltrans_Enzymes"/>
</dbReference>
<evidence type="ECO:0000313" key="2">
    <source>
        <dbReference type="EMBL" id="KAF2729218.1"/>
    </source>
</evidence>
<comment type="caution">
    <text evidence="2">The sequence shown here is derived from an EMBL/GenBank/DDBJ whole genome shotgun (WGS) entry which is preliminary data.</text>
</comment>
<keyword evidence="3" id="KW-1185">Reference proteome</keyword>
<sequence length="314" mass="34939">MVNSADDVIIRPAKSLQEVSDLWWPLMVELGWNRDPDDAITHYRVGGDGAKWILAARKDNDKPEGCVVAFTYPNGTGWIGFFCVNAPFRQNGLGRLLWRGLEDEYLSTNTLTIGLDGVEQQVPTYTRRGYQVCARIPLMMRPSLLERPMATKIPELSNGEKVVDIRDVEPRALAAVDLAHTGLDRTVLWTEEALFSRQDAYGYAIVSGGDLTGFVLVRRCEQGHRVGPLYAETYAQGQTLLELAMNRVRDVKASLVAEIFGTNANAKKLFEELGWDWAGIDYTRMWLGGRVTKEQQADGKGARGMFATFDACAG</sequence>
<organism evidence="2 3">
    <name type="scientific">Polyplosphaeria fusca</name>
    <dbReference type="NCBI Taxonomy" id="682080"/>
    <lineage>
        <taxon>Eukaryota</taxon>
        <taxon>Fungi</taxon>
        <taxon>Dikarya</taxon>
        <taxon>Ascomycota</taxon>
        <taxon>Pezizomycotina</taxon>
        <taxon>Dothideomycetes</taxon>
        <taxon>Pleosporomycetidae</taxon>
        <taxon>Pleosporales</taxon>
        <taxon>Tetraplosphaeriaceae</taxon>
        <taxon>Polyplosphaeria</taxon>
    </lineage>
</organism>
<dbReference type="EMBL" id="ML996252">
    <property type="protein sequence ID" value="KAF2729218.1"/>
    <property type="molecule type" value="Genomic_DNA"/>
</dbReference>
<dbReference type="PANTHER" id="PTHR47237">
    <property type="entry name" value="SLL0310 PROTEIN"/>
    <property type="match status" value="1"/>
</dbReference>
<accession>A0A9P4QPN9</accession>
<proteinExistence type="predicted"/>
<evidence type="ECO:0000313" key="3">
    <source>
        <dbReference type="Proteomes" id="UP000799444"/>
    </source>
</evidence>
<dbReference type="Pfam" id="PF00583">
    <property type="entry name" value="Acetyltransf_1"/>
    <property type="match status" value="1"/>
</dbReference>
<dbReference type="PROSITE" id="PS51186">
    <property type="entry name" value="GNAT"/>
    <property type="match status" value="1"/>
</dbReference>
<dbReference type="Gene3D" id="3.40.630.30">
    <property type="match status" value="1"/>
</dbReference>
<protein>
    <recommendedName>
        <fullName evidence="1">N-acetyltransferase domain-containing protein</fullName>
    </recommendedName>
</protein>
<dbReference type="PANTHER" id="PTHR47237:SF1">
    <property type="entry name" value="SLL0310 PROTEIN"/>
    <property type="match status" value="1"/>
</dbReference>
<evidence type="ECO:0000259" key="1">
    <source>
        <dbReference type="PROSITE" id="PS51186"/>
    </source>
</evidence>
<dbReference type="InterPro" id="IPR041496">
    <property type="entry name" value="YitH/HolE_GNAT"/>
</dbReference>
<feature type="domain" description="N-acetyltransferase" evidence="1">
    <location>
        <begin position="8"/>
        <end position="154"/>
    </location>
</feature>
<dbReference type="Pfam" id="PF18014">
    <property type="entry name" value="Acetyltransf_18"/>
    <property type="match status" value="1"/>
</dbReference>
<reference evidence="2" key="1">
    <citation type="journal article" date="2020" name="Stud. Mycol.">
        <title>101 Dothideomycetes genomes: a test case for predicting lifestyles and emergence of pathogens.</title>
        <authorList>
            <person name="Haridas S."/>
            <person name="Albert R."/>
            <person name="Binder M."/>
            <person name="Bloem J."/>
            <person name="Labutti K."/>
            <person name="Salamov A."/>
            <person name="Andreopoulos B."/>
            <person name="Baker S."/>
            <person name="Barry K."/>
            <person name="Bills G."/>
            <person name="Bluhm B."/>
            <person name="Cannon C."/>
            <person name="Castanera R."/>
            <person name="Culley D."/>
            <person name="Daum C."/>
            <person name="Ezra D."/>
            <person name="Gonzalez J."/>
            <person name="Henrissat B."/>
            <person name="Kuo A."/>
            <person name="Liang C."/>
            <person name="Lipzen A."/>
            <person name="Lutzoni F."/>
            <person name="Magnuson J."/>
            <person name="Mondo S."/>
            <person name="Nolan M."/>
            <person name="Ohm R."/>
            <person name="Pangilinan J."/>
            <person name="Park H.-J."/>
            <person name="Ramirez L."/>
            <person name="Alfaro M."/>
            <person name="Sun H."/>
            <person name="Tritt A."/>
            <person name="Yoshinaga Y."/>
            <person name="Zwiers L.-H."/>
            <person name="Turgeon B."/>
            <person name="Goodwin S."/>
            <person name="Spatafora J."/>
            <person name="Crous P."/>
            <person name="Grigoriev I."/>
        </authorList>
    </citation>
    <scope>NUCLEOTIDE SEQUENCE</scope>
    <source>
        <strain evidence="2">CBS 125425</strain>
    </source>
</reference>
<dbReference type="InterPro" id="IPR000182">
    <property type="entry name" value="GNAT_dom"/>
</dbReference>
<dbReference type="OrthoDB" id="5771378at2759"/>
<dbReference type="InterPro" id="IPR016181">
    <property type="entry name" value="Acyl_CoA_acyltransferase"/>
</dbReference>
<name>A0A9P4QPN9_9PLEO</name>
<dbReference type="GO" id="GO:0016747">
    <property type="term" value="F:acyltransferase activity, transferring groups other than amino-acyl groups"/>
    <property type="evidence" value="ECO:0007669"/>
    <property type="project" value="InterPro"/>
</dbReference>
<dbReference type="SUPFAM" id="SSF55729">
    <property type="entry name" value="Acyl-CoA N-acyltransferases (Nat)"/>
    <property type="match status" value="1"/>
</dbReference>
<dbReference type="CDD" id="cd04301">
    <property type="entry name" value="NAT_SF"/>
    <property type="match status" value="1"/>
</dbReference>
<dbReference type="Gene3D" id="3.40.630.90">
    <property type="match status" value="1"/>
</dbReference>